<name>A0AAJ8E281_ASPNG</name>
<protein>
    <submittedName>
        <fullName evidence="2">Uncharacterized protein</fullName>
    </submittedName>
</protein>
<feature type="region of interest" description="Disordered" evidence="1">
    <location>
        <begin position="24"/>
        <end position="65"/>
    </location>
</feature>
<feature type="compositionally biased region" description="Polar residues" evidence="1">
    <location>
        <begin position="31"/>
        <end position="51"/>
    </location>
</feature>
<reference evidence="2" key="1">
    <citation type="submission" date="2025-02" db="EMBL/GenBank/DDBJ databases">
        <authorList>
            <consortium name="NCBI Genome Project"/>
        </authorList>
    </citation>
    <scope>NUCLEOTIDE SEQUENCE</scope>
</reference>
<organism evidence="2">
    <name type="scientific">Aspergillus niger</name>
    <dbReference type="NCBI Taxonomy" id="5061"/>
    <lineage>
        <taxon>Eukaryota</taxon>
        <taxon>Fungi</taxon>
        <taxon>Dikarya</taxon>
        <taxon>Ascomycota</taxon>
        <taxon>Pezizomycotina</taxon>
        <taxon>Eurotiomycetes</taxon>
        <taxon>Eurotiomycetidae</taxon>
        <taxon>Eurotiales</taxon>
        <taxon>Aspergillaceae</taxon>
        <taxon>Aspergillus</taxon>
        <taxon>Aspergillus subgen. Circumdati</taxon>
    </lineage>
</organism>
<dbReference type="VEuPathDB" id="FungiDB:An14g07110"/>
<sequence>MGTAGKAHRETLIKLGHVVMRRPTRRLIGPSSLTSKSSHPRMSTGNSTNAAVSAKPCRHGKQLPRGHTAGSSYQWYYLAPHSLAVRYEGGVPHHTYWPVAAAGPRGVPDGVVYGHVADLTTTTPPPDSGDGNFARKSMPPPTIFGGINERRSKLSDTDGAAGRF</sequence>
<dbReference type="KEGG" id="ang:An14g07110"/>
<reference evidence="2" key="2">
    <citation type="submission" date="2025-08" db="UniProtKB">
        <authorList>
            <consortium name="RefSeq"/>
        </authorList>
    </citation>
    <scope>IDENTIFICATION</scope>
</reference>
<dbReference type="RefSeq" id="XP_059604713.1">
    <property type="nucleotide sequence ID" value="XM_059744393.1"/>
</dbReference>
<evidence type="ECO:0000313" key="2">
    <source>
        <dbReference type="RefSeq" id="XP_059604713.1"/>
    </source>
</evidence>
<evidence type="ECO:0000256" key="1">
    <source>
        <dbReference type="SAM" id="MobiDB-lite"/>
    </source>
</evidence>
<proteinExistence type="predicted"/>
<accession>A0AAJ8E281</accession>
<dbReference type="GeneID" id="84593068"/>
<dbReference type="AlphaFoldDB" id="A0AAJ8E281"/>
<gene>
    <name evidence="2" type="ORF">An14g07110</name>
</gene>
<feature type="region of interest" description="Disordered" evidence="1">
    <location>
        <begin position="121"/>
        <end position="164"/>
    </location>
</feature>